<dbReference type="OrthoDB" id="8613599at2"/>
<accession>A0A1X3DDE6</accession>
<feature type="region of interest" description="Disordered" evidence="1">
    <location>
        <begin position="1"/>
        <end position="69"/>
    </location>
</feature>
<dbReference type="AlphaFoldDB" id="A0A1X3DDE6"/>
<evidence type="ECO:0000256" key="1">
    <source>
        <dbReference type="SAM" id="MobiDB-lite"/>
    </source>
</evidence>
<reference evidence="3" key="1">
    <citation type="submission" date="2017-01" db="EMBL/GenBank/DDBJ databases">
        <authorList>
            <person name="Mah S.A."/>
            <person name="Swanson W.J."/>
            <person name="Moy G.W."/>
            <person name="Vacquier V.D."/>
        </authorList>
    </citation>
    <scope>NUCLEOTIDE SEQUENCE [LARGE SCALE GENOMIC DNA]</scope>
    <source>
        <strain evidence="3">124861</strain>
    </source>
</reference>
<dbReference type="RefSeq" id="WP_085360470.1">
    <property type="nucleotide sequence ID" value="NZ_MTAB01000032.1"/>
</dbReference>
<name>A0A1X3DDE6_9NEIS</name>
<dbReference type="Proteomes" id="UP000193303">
    <property type="component" value="Unassembled WGS sequence"/>
</dbReference>
<sequence length="277" mass="31796">MNNPRYHDHTKPDTQNGDDEFDWERGLEQLRQQRNTARETPAPSRSAPQSVAPSYQPASSKPTPTEAQLSARAAEKMLREYLQQWQKEHNDLFSENITAETDTTVLLQEDWLAAQTALQSARIDDKNIENTRTVWLNPKRQTVSFDRPDEVENLRSGRQTAEHSGEQTENAFEADVQAEDWLPVTVKVINPQVDPRKPVMCLSEQELLERLSRRLRPHLTDAVAGMVRVAVQKQTAALTYQLQQMLNEQTPAIVDEILDYNLKAAMSEIKYSLKYNR</sequence>
<protein>
    <submittedName>
        <fullName evidence="2">Uncharacterized protein</fullName>
    </submittedName>
</protein>
<dbReference type="EMBL" id="MTAB01000032">
    <property type="protein sequence ID" value="OSI17721.1"/>
    <property type="molecule type" value="Genomic_DNA"/>
</dbReference>
<proteinExistence type="predicted"/>
<organism evidence="2 3">
    <name type="scientific">Neisseria dumasiana</name>
    <dbReference type="NCBI Taxonomy" id="1931275"/>
    <lineage>
        <taxon>Bacteria</taxon>
        <taxon>Pseudomonadati</taxon>
        <taxon>Pseudomonadota</taxon>
        <taxon>Betaproteobacteria</taxon>
        <taxon>Neisseriales</taxon>
        <taxon>Neisseriaceae</taxon>
        <taxon>Neisseria</taxon>
    </lineage>
</organism>
<feature type="compositionally biased region" description="Polar residues" evidence="1">
    <location>
        <begin position="46"/>
        <end position="68"/>
    </location>
</feature>
<evidence type="ECO:0000313" key="3">
    <source>
        <dbReference type="Proteomes" id="UP000193303"/>
    </source>
</evidence>
<comment type="caution">
    <text evidence="2">The sequence shown here is derived from an EMBL/GenBank/DDBJ whole genome shotgun (WGS) entry which is preliminary data.</text>
</comment>
<evidence type="ECO:0000313" key="2">
    <source>
        <dbReference type="EMBL" id="OSI17721.1"/>
    </source>
</evidence>
<gene>
    <name evidence="2" type="ORF">BV912_10780</name>
</gene>
<feature type="compositionally biased region" description="Basic and acidic residues" evidence="1">
    <location>
        <begin position="1"/>
        <end position="12"/>
    </location>
</feature>